<feature type="domain" description="GPR180/TMEM145 transmembrane" evidence="9">
    <location>
        <begin position="183"/>
        <end position="383"/>
    </location>
</feature>
<organism evidence="11 12">
    <name type="scientific">Amphibalanus amphitrite</name>
    <name type="common">Striped barnacle</name>
    <name type="synonym">Balanus amphitrite</name>
    <dbReference type="NCBI Taxonomy" id="1232801"/>
    <lineage>
        <taxon>Eukaryota</taxon>
        <taxon>Metazoa</taxon>
        <taxon>Ecdysozoa</taxon>
        <taxon>Arthropoda</taxon>
        <taxon>Crustacea</taxon>
        <taxon>Multicrustacea</taxon>
        <taxon>Cirripedia</taxon>
        <taxon>Thoracica</taxon>
        <taxon>Thoracicalcarea</taxon>
        <taxon>Balanomorpha</taxon>
        <taxon>Balanoidea</taxon>
        <taxon>Balanidae</taxon>
        <taxon>Amphibalaninae</taxon>
        <taxon>Amphibalanus</taxon>
    </lineage>
</organism>
<evidence type="ECO:0000313" key="12">
    <source>
        <dbReference type="Proteomes" id="UP000440578"/>
    </source>
</evidence>
<dbReference type="Pfam" id="PF21892">
    <property type="entry name" value="TMEM145_N"/>
    <property type="match status" value="1"/>
</dbReference>
<feature type="transmembrane region" description="Helical" evidence="7">
    <location>
        <begin position="341"/>
        <end position="362"/>
    </location>
</feature>
<keyword evidence="8" id="KW-0732">Signal</keyword>
<dbReference type="PANTHER" id="PTHR23252">
    <property type="entry name" value="INTIMAL THICKNESS RECEPTOR-RELATED"/>
    <property type="match status" value="1"/>
</dbReference>
<feature type="transmembrane region" description="Helical" evidence="7">
    <location>
        <begin position="266"/>
        <end position="286"/>
    </location>
</feature>
<keyword evidence="4 7" id="KW-0472">Membrane</keyword>
<feature type="transmembrane region" description="Helical" evidence="7">
    <location>
        <begin position="298"/>
        <end position="321"/>
    </location>
</feature>
<evidence type="ECO:0000313" key="11">
    <source>
        <dbReference type="EMBL" id="KAF0297232.1"/>
    </source>
</evidence>
<dbReference type="GO" id="GO:0019236">
    <property type="term" value="P:response to pheromone"/>
    <property type="evidence" value="ECO:0007669"/>
    <property type="project" value="InterPro"/>
</dbReference>
<dbReference type="Pfam" id="PF10192">
    <property type="entry name" value="GPR180-TMEM145_TM"/>
    <property type="match status" value="1"/>
</dbReference>
<feature type="transmembrane region" description="Helical" evidence="7">
    <location>
        <begin position="230"/>
        <end position="254"/>
    </location>
</feature>
<dbReference type="OrthoDB" id="205745at2759"/>
<evidence type="ECO:0000256" key="4">
    <source>
        <dbReference type="ARBA" id="ARBA00023136"/>
    </source>
</evidence>
<evidence type="ECO:0000256" key="1">
    <source>
        <dbReference type="ARBA" id="ARBA00004141"/>
    </source>
</evidence>
<dbReference type="GO" id="GO:0016020">
    <property type="term" value="C:membrane"/>
    <property type="evidence" value="ECO:0007669"/>
    <property type="project" value="UniProtKB-SubCell"/>
</dbReference>
<reference evidence="11 12" key="1">
    <citation type="submission" date="2019-07" db="EMBL/GenBank/DDBJ databases">
        <title>Draft genome assembly of a fouling barnacle, Amphibalanus amphitrite (Darwin, 1854): The first reference genome for Thecostraca.</title>
        <authorList>
            <person name="Kim W."/>
        </authorList>
    </citation>
    <scope>NUCLEOTIDE SEQUENCE [LARGE SCALE GENOMIC DNA]</scope>
    <source>
        <strain evidence="11">SNU_AA5</strain>
        <tissue evidence="11">Soma without cirri and trophi</tissue>
    </source>
</reference>
<feature type="transmembrane region" description="Helical" evidence="7">
    <location>
        <begin position="196"/>
        <end position="218"/>
    </location>
</feature>
<evidence type="ECO:0000256" key="2">
    <source>
        <dbReference type="ARBA" id="ARBA00022692"/>
    </source>
</evidence>
<dbReference type="EMBL" id="VIIS01001503">
    <property type="protein sequence ID" value="KAF0297232.1"/>
    <property type="molecule type" value="Genomic_DNA"/>
</dbReference>
<evidence type="ECO:0000256" key="5">
    <source>
        <dbReference type="ARBA" id="ARBA00023180"/>
    </source>
</evidence>
<dbReference type="AlphaFoldDB" id="A0A6A4W2A7"/>
<dbReference type="InterPro" id="IPR019336">
    <property type="entry name" value="GPR180/TMEM145_TM"/>
</dbReference>
<keyword evidence="3 7" id="KW-1133">Transmembrane helix</keyword>
<evidence type="ECO:0000259" key="9">
    <source>
        <dbReference type="Pfam" id="PF10192"/>
    </source>
</evidence>
<evidence type="ECO:0000256" key="6">
    <source>
        <dbReference type="SAM" id="MobiDB-lite"/>
    </source>
</evidence>
<keyword evidence="2 7" id="KW-0812">Transmembrane</keyword>
<evidence type="ECO:0000259" key="10">
    <source>
        <dbReference type="Pfam" id="PF21892"/>
    </source>
</evidence>
<accession>A0A6A4W2A7</accession>
<proteinExistence type="predicted"/>
<feature type="region of interest" description="Disordered" evidence="6">
    <location>
        <begin position="467"/>
        <end position="490"/>
    </location>
</feature>
<keyword evidence="12" id="KW-1185">Reference proteome</keyword>
<feature type="signal peptide" evidence="8">
    <location>
        <begin position="1"/>
        <end position="23"/>
    </location>
</feature>
<comment type="subcellular location">
    <subcellularLocation>
        <location evidence="1">Membrane</location>
        <topology evidence="1">Multi-pass membrane protein</topology>
    </subcellularLocation>
</comment>
<gene>
    <name evidence="11" type="primary">tmem145_1</name>
    <name evidence="11" type="ORF">FJT64_005306</name>
</gene>
<dbReference type="PANTHER" id="PTHR23252:SF24">
    <property type="entry name" value="TRANSMEMBRANE PROTEIN 145"/>
    <property type="match status" value="1"/>
</dbReference>
<dbReference type="InterPro" id="IPR053880">
    <property type="entry name" value="GPR180-like_N"/>
</dbReference>
<keyword evidence="5" id="KW-0325">Glycoprotein</keyword>
<comment type="caution">
    <text evidence="11">The sequence shown here is derived from an EMBL/GenBank/DDBJ whole genome shotgun (WGS) entry which is preliminary data.</text>
</comment>
<evidence type="ECO:0000256" key="7">
    <source>
        <dbReference type="SAM" id="Phobius"/>
    </source>
</evidence>
<protein>
    <submittedName>
        <fullName evidence="11">Transmembrane protein 145</fullName>
    </submittedName>
</protein>
<feature type="chain" id="PRO_5025695380" evidence="8">
    <location>
        <begin position="24"/>
        <end position="490"/>
    </location>
</feature>
<dbReference type="GO" id="GO:0007186">
    <property type="term" value="P:G protein-coupled receptor signaling pathway"/>
    <property type="evidence" value="ECO:0007669"/>
    <property type="project" value="InterPro"/>
</dbReference>
<feature type="compositionally biased region" description="Polar residues" evidence="6">
    <location>
        <begin position="481"/>
        <end position="490"/>
    </location>
</feature>
<feature type="domain" description="GPR180-like N-terminal" evidence="10">
    <location>
        <begin position="26"/>
        <end position="159"/>
    </location>
</feature>
<evidence type="ECO:0000256" key="8">
    <source>
        <dbReference type="SAM" id="SignalP"/>
    </source>
</evidence>
<sequence>MELPPTLPLMLLLLAIWIPRSTAKVVQGHLRTREQWAFLTRFCFLSGEGKFSYQIEYDAKYAVQKLLLYYDTDDQWPAIYNTGKTCSEKLSVLSDPMRHQFINLSSQLSTFSGCEMRRETGREPTYFCVGNRTFISSRERWWFIAVSNCDSEKGLDLKYDFLMTNGPEENSWLYHFSADEMLELRNRGLFHTTYKLFMASLLLQTAGLALLCAAYARYAQDGVGLPKSKLIGRVLEAGSDFTFLLLLLLCAKGYTITRGRLRQASAIKLTIFLALYVATWAVLFVYEQVFFDPGEVLYLYESPGGYGLMLLKLFGWAMFIYSTSFTIKHYPEKWSFYLPFSMYYTIWFLSAPMVIMCSNYLIDKWVREKVVNGVEHGIAWCGQVFFLILTRPTAANKNFPFHVRTSQISIMEQRPNGTAGNNNLDHFSAHPYAPSAPNGGPWRGADRQSTPTELFVISAPQMIPSVPGDKPYIKQDASFPHQRNGNVLEN</sequence>
<dbReference type="Proteomes" id="UP000440578">
    <property type="component" value="Unassembled WGS sequence"/>
</dbReference>
<evidence type="ECO:0000256" key="3">
    <source>
        <dbReference type="ARBA" id="ARBA00022989"/>
    </source>
</evidence>
<name>A0A6A4W2A7_AMPAM</name>
<dbReference type="InterPro" id="IPR047831">
    <property type="entry name" value="GPR180/TMEM145"/>
</dbReference>